<comment type="caution">
    <text evidence="1">The sequence shown here is derived from an EMBL/GenBank/DDBJ whole genome shotgun (WGS) entry which is preliminary data.</text>
</comment>
<feature type="non-terminal residue" evidence="1">
    <location>
        <position position="143"/>
    </location>
</feature>
<reference evidence="1" key="1">
    <citation type="submission" date="2025-03" db="EMBL/GenBank/DDBJ databases">
        <authorList>
            <consortium name="ELIXIR-Norway"/>
            <consortium name="Elixir Norway"/>
        </authorList>
    </citation>
    <scope>NUCLEOTIDE SEQUENCE</scope>
</reference>
<evidence type="ECO:0000313" key="2">
    <source>
        <dbReference type="Proteomes" id="UP001162501"/>
    </source>
</evidence>
<accession>A0ACB1KGG6</accession>
<organism evidence="1 2">
    <name type="scientific">Rangifer tarandus platyrhynchus</name>
    <name type="common">Svalbard reindeer</name>
    <dbReference type="NCBI Taxonomy" id="3082113"/>
    <lineage>
        <taxon>Eukaryota</taxon>
        <taxon>Metazoa</taxon>
        <taxon>Chordata</taxon>
        <taxon>Craniata</taxon>
        <taxon>Vertebrata</taxon>
        <taxon>Euteleostomi</taxon>
        <taxon>Mammalia</taxon>
        <taxon>Eutheria</taxon>
        <taxon>Laurasiatheria</taxon>
        <taxon>Artiodactyla</taxon>
        <taxon>Ruminantia</taxon>
        <taxon>Pecora</taxon>
        <taxon>Cervidae</taxon>
        <taxon>Odocoileinae</taxon>
        <taxon>Rangifer</taxon>
    </lineage>
</organism>
<proteinExistence type="predicted"/>
<evidence type="ECO:0000313" key="1">
    <source>
        <dbReference type="EMBL" id="CAM9185550.1"/>
    </source>
</evidence>
<name>A0ACB1KGG6_RANTA</name>
<dbReference type="EMBL" id="CATOBB020000763">
    <property type="protein sequence ID" value="CAM9185550.1"/>
    <property type="molecule type" value="Genomic_DNA"/>
</dbReference>
<gene>
    <name evidence="1" type="ORF">MRATA1EN22A_LOCUS29574</name>
</gene>
<dbReference type="Proteomes" id="UP001162501">
    <property type="component" value="Unassembled WGS sequence"/>
</dbReference>
<protein>
    <submittedName>
        <fullName evidence="1">Uncharacterized protein</fullName>
    </submittedName>
</protein>
<sequence length="143" mass="15582">MPQARPFCVCRGPAPNAASSHTDSPHIGVTPSKRGTEKVRSLQQGFITVRHSRPCYAAVHATLVRDCDRNYSTDTRNEERLKSVDSGSREPQKHPLSSNRAQAGTISSETITGAHNASCTASLLHGGEANEEKLKITHSEHLW</sequence>